<feature type="compositionally biased region" description="Polar residues" evidence="1">
    <location>
        <begin position="52"/>
        <end position="65"/>
    </location>
</feature>
<dbReference type="EMBL" id="KZ302303">
    <property type="protein sequence ID" value="PFH45719.1"/>
    <property type="molecule type" value="Genomic_DNA"/>
</dbReference>
<reference evidence="2 3" key="1">
    <citation type="submission" date="2014-02" db="EMBL/GenBank/DDBJ databases">
        <title>Transposable element dynamics among asymbiotic and ectomycorrhizal Amanita fungi.</title>
        <authorList>
            <consortium name="DOE Joint Genome Institute"/>
            <person name="Hess J."/>
            <person name="Skrede I."/>
            <person name="Wolfe B."/>
            <person name="LaButti K."/>
            <person name="Ohm R.A."/>
            <person name="Grigoriev I.V."/>
            <person name="Pringle A."/>
        </authorList>
    </citation>
    <scope>NUCLEOTIDE SEQUENCE [LARGE SCALE GENOMIC DNA]</scope>
    <source>
        <strain evidence="2 3">SKay4041</strain>
    </source>
</reference>
<feature type="compositionally biased region" description="Basic and acidic residues" evidence="1">
    <location>
        <begin position="12"/>
        <end position="32"/>
    </location>
</feature>
<evidence type="ECO:0000256" key="1">
    <source>
        <dbReference type="SAM" id="MobiDB-lite"/>
    </source>
</evidence>
<sequence>MTGRRSGLNTPVDERYLSRSDLELVEHTEDTRVYASRESLHPPSISHGRSRSPATTATPSPSKHSPSFVHPDTPETPRHRHHHHHHHRSTSDSSSIFPALPSNMTMLMHEDNNMLMVDQGSNSGGSLGDLHHHHHQHGLAPSALPASDSQQQQQSLTSSTSSSTSQQQAIPRNITHRKGQNIVTATSANRNSTVRMSMTSSASISPTTANFSVVTGSPASLFLRPEHEVHLGDMDTFSLDFGRIEEGDQGDDW</sequence>
<organism evidence="2 3">
    <name type="scientific">Amanita thiersii Skay4041</name>
    <dbReference type="NCBI Taxonomy" id="703135"/>
    <lineage>
        <taxon>Eukaryota</taxon>
        <taxon>Fungi</taxon>
        <taxon>Dikarya</taxon>
        <taxon>Basidiomycota</taxon>
        <taxon>Agaricomycotina</taxon>
        <taxon>Agaricomycetes</taxon>
        <taxon>Agaricomycetidae</taxon>
        <taxon>Agaricales</taxon>
        <taxon>Pluteineae</taxon>
        <taxon>Amanitaceae</taxon>
        <taxon>Amanita</taxon>
    </lineage>
</organism>
<feature type="compositionally biased region" description="Basic residues" evidence="1">
    <location>
        <begin position="78"/>
        <end position="88"/>
    </location>
</feature>
<proteinExistence type="predicted"/>
<accession>A0A2A9N726</accession>
<evidence type="ECO:0000313" key="2">
    <source>
        <dbReference type="EMBL" id="PFH45719.1"/>
    </source>
</evidence>
<dbReference type="STRING" id="703135.A0A2A9N726"/>
<gene>
    <name evidence="2" type="ORF">AMATHDRAFT_71187</name>
</gene>
<keyword evidence="3" id="KW-1185">Reference proteome</keyword>
<feature type="region of interest" description="Disordered" evidence="1">
    <location>
        <begin position="116"/>
        <end position="179"/>
    </location>
</feature>
<evidence type="ECO:0000313" key="3">
    <source>
        <dbReference type="Proteomes" id="UP000242287"/>
    </source>
</evidence>
<feature type="region of interest" description="Disordered" evidence="1">
    <location>
        <begin position="1"/>
        <end position="99"/>
    </location>
</feature>
<dbReference type="Proteomes" id="UP000242287">
    <property type="component" value="Unassembled WGS sequence"/>
</dbReference>
<feature type="compositionally biased region" description="Low complexity" evidence="1">
    <location>
        <begin position="149"/>
        <end position="168"/>
    </location>
</feature>
<dbReference type="OrthoDB" id="3216045at2759"/>
<dbReference type="AlphaFoldDB" id="A0A2A9N726"/>
<name>A0A2A9N726_9AGAR</name>
<protein>
    <submittedName>
        <fullName evidence="2">Uncharacterized protein</fullName>
    </submittedName>
</protein>